<accession>A0A4Z2HMS0</accession>
<protein>
    <submittedName>
        <fullName evidence="1">Uncharacterized protein</fullName>
    </submittedName>
</protein>
<evidence type="ECO:0000313" key="2">
    <source>
        <dbReference type="Proteomes" id="UP000314294"/>
    </source>
</evidence>
<organism evidence="1 2">
    <name type="scientific">Liparis tanakae</name>
    <name type="common">Tanaka's snailfish</name>
    <dbReference type="NCBI Taxonomy" id="230148"/>
    <lineage>
        <taxon>Eukaryota</taxon>
        <taxon>Metazoa</taxon>
        <taxon>Chordata</taxon>
        <taxon>Craniata</taxon>
        <taxon>Vertebrata</taxon>
        <taxon>Euteleostomi</taxon>
        <taxon>Actinopterygii</taxon>
        <taxon>Neopterygii</taxon>
        <taxon>Teleostei</taxon>
        <taxon>Neoteleostei</taxon>
        <taxon>Acanthomorphata</taxon>
        <taxon>Eupercaria</taxon>
        <taxon>Perciformes</taxon>
        <taxon>Cottioidei</taxon>
        <taxon>Cottales</taxon>
        <taxon>Liparidae</taxon>
        <taxon>Liparis</taxon>
    </lineage>
</organism>
<proteinExistence type="predicted"/>
<name>A0A4Z2HMS0_9TELE</name>
<evidence type="ECO:0000313" key="1">
    <source>
        <dbReference type="EMBL" id="TNN67047.1"/>
    </source>
</evidence>
<comment type="caution">
    <text evidence="1">The sequence shown here is derived from an EMBL/GenBank/DDBJ whole genome shotgun (WGS) entry which is preliminary data.</text>
</comment>
<gene>
    <name evidence="1" type="ORF">EYF80_022693</name>
</gene>
<sequence length="80" mass="9015">MFSGHPKDPPRGGLGAPGTLRIRPVEDWCYVGEELLLLLLLLLLVMMMMMMVKVKMMVVVLIIFRDAVHDGDDCQRGEIC</sequence>
<dbReference type="EMBL" id="SRLO01000210">
    <property type="protein sequence ID" value="TNN67047.1"/>
    <property type="molecule type" value="Genomic_DNA"/>
</dbReference>
<keyword evidence="2" id="KW-1185">Reference proteome</keyword>
<reference evidence="1 2" key="1">
    <citation type="submission" date="2019-03" db="EMBL/GenBank/DDBJ databases">
        <title>First draft genome of Liparis tanakae, snailfish: a comprehensive survey of snailfish specific genes.</title>
        <authorList>
            <person name="Kim W."/>
            <person name="Song I."/>
            <person name="Jeong J.-H."/>
            <person name="Kim D."/>
            <person name="Kim S."/>
            <person name="Ryu S."/>
            <person name="Song J.Y."/>
            <person name="Lee S.K."/>
        </authorList>
    </citation>
    <scope>NUCLEOTIDE SEQUENCE [LARGE SCALE GENOMIC DNA]</scope>
    <source>
        <tissue evidence="1">Muscle</tissue>
    </source>
</reference>
<dbReference type="AlphaFoldDB" id="A0A4Z2HMS0"/>
<dbReference type="Proteomes" id="UP000314294">
    <property type="component" value="Unassembled WGS sequence"/>
</dbReference>